<dbReference type="PANTHER" id="PTHR10343:SF84">
    <property type="entry name" value="5'-AMP-ACTIVATED PROTEIN KINASE SUBUNIT BETA-1"/>
    <property type="match status" value="1"/>
</dbReference>
<dbReference type="PANTHER" id="PTHR10343">
    <property type="entry name" value="5'-AMP-ACTIVATED PROTEIN KINASE , BETA SUBUNIT"/>
    <property type="match status" value="1"/>
</dbReference>
<evidence type="ECO:0000313" key="5">
    <source>
        <dbReference type="Proteomes" id="UP000717585"/>
    </source>
</evidence>
<comment type="similarity">
    <text evidence="1">Belongs to the 5'-AMP-activated protein kinase beta subunit family.</text>
</comment>
<dbReference type="InterPro" id="IPR006828">
    <property type="entry name" value="ASC_dom"/>
</dbReference>
<protein>
    <submittedName>
        <fullName evidence="4">5'-AMP-activated protein kinase beta subunit, interation domain</fullName>
    </submittedName>
</protein>
<dbReference type="InterPro" id="IPR050827">
    <property type="entry name" value="CRP1_MDG1_kinase"/>
</dbReference>
<dbReference type="SMART" id="SM01010">
    <property type="entry name" value="AMPKBI"/>
    <property type="match status" value="1"/>
</dbReference>
<name>A0A8J6BYM9_9EUKA</name>
<dbReference type="InterPro" id="IPR014756">
    <property type="entry name" value="Ig_E-set"/>
</dbReference>
<proteinExistence type="inferred from homology"/>
<dbReference type="CDD" id="cd02859">
    <property type="entry name" value="E_set_AMPKbeta_like_N"/>
    <property type="match status" value="1"/>
</dbReference>
<dbReference type="AlphaFoldDB" id="A0A8J6BYM9"/>
<keyword evidence="4" id="KW-0808">Transferase</keyword>
<comment type="caution">
    <text evidence="4">The sequence shown here is derived from an EMBL/GenBank/DDBJ whole genome shotgun (WGS) entry which is preliminary data.</text>
</comment>
<dbReference type="InterPro" id="IPR037256">
    <property type="entry name" value="ASC_dom_sf"/>
</dbReference>
<dbReference type="InterPro" id="IPR013783">
    <property type="entry name" value="Ig-like_fold"/>
</dbReference>
<dbReference type="SUPFAM" id="SSF160219">
    <property type="entry name" value="AMPKBI-like"/>
    <property type="match status" value="1"/>
</dbReference>
<gene>
    <name evidence="4" type="ORF">J8273_3643</name>
</gene>
<evidence type="ECO:0000259" key="3">
    <source>
        <dbReference type="SMART" id="SM01010"/>
    </source>
</evidence>
<keyword evidence="5" id="KW-1185">Reference proteome</keyword>
<feature type="compositionally biased region" description="Polar residues" evidence="2">
    <location>
        <begin position="1"/>
        <end position="19"/>
    </location>
</feature>
<evidence type="ECO:0000256" key="1">
    <source>
        <dbReference type="ARBA" id="ARBA00010926"/>
    </source>
</evidence>
<dbReference type="Pfam" id="PF16561">
    <property type="entry name" value="AMPK1_CBM"/>
    <property type="match status" value="1"/>
</dbReference>
<accession>A0A8J6BYM9</accession>
<feature type="domain" description="Association with the SNF1 complex (ASC)" evidence="3">
    <location>
        <begin position="117"/>
        <end position="227"/>
    </location>
</feature>
<dbReference type="GO" id="GO:0016301">
    <property type="term" value="F:kinase activity"/>
    <property type="evidence" value="ECO:0007669"/>
    <property type="project" value="UniProtKB-KW"/>
</dbReference>
<keyword evidence="4" id="KW-0418">Kinase</keyword>
<dbReference type="OrthoDB" id="531008at2759"/>
<dbReference type="GO" id="GO:0005737">
    <property type="term" value="C:cytoplasm"/>
    <property type="evidence" value="ECO:0007669"/>
    <property type="project" value="UniProtKB-ARBA"/>
</dbReference>
<organism evidence="4 5">
    <name type="scientific">Carpediemonas membranifera</name>
    <dbReference type="NCBI Taxonomy" id="201153"/>
    <lineage>
        <taxon>Eukaryota</taxon>
        <taxon>Metamonada</taxon>
        <taxon>Carpediemonas-like organisms</taxon>
        <taxon>Carpediemonas</taxon>
    </lineage>
</organism>
<dbReference type="SUPFAM" id="SSF81296">
    <property type="entry name" value="E set domains"/>
    <property type="match status" value="1"/>
</dbReference>
<dbReference type="InterPro" id="IPR032640">
    <property type="entry name" value="AMPK1_CBM"/>
</dbReference>
<dbReference type="Proteomes" id="UP000717585">
    <property type="component" value="Unassembled WGS sequence"/>
</dbReference>
<dbReference type="Gene3D" id="2.60.40.10">
    <property type="entry name" value="Immunoglobulins"/>
    <property type="match status" value="1"/>
</dbReference>
<evidence type="ECO:0000313" key="4">
    <source>
        <dbReference type="EMBL" id="KAG9394671.1"/>
    </source>
</evidence>
<dbReference type="Gene3D" id="6.20.250.60">
    <property type="match status" value="1"/>
</dbReference>
<dbReference type="EMBL" id="JAHDYR010000013">
    <property type="protein sequence ID" value="KAG9394671.1"/>
    <property type="molecule type" value="Genomic_DNA"/>
</dbReference>
<evidence type="ECO:0000256" key="2">
    <source>
        <dbReference type="SAM" id="MobiDB-lite"/>
    </source>
</evidence>
<reference evidence="4" key="1">
    <citation type="submission" date="2021-05" db="EMBL/GenBank/DDBJ databases">
        <title>A free-living protist that lacks canonical eukaryotic 1 DNA replication and segregation systems.</title>
        <authorList>
            <person name="Salas-Leiva D.E."/>
            <person name="Tromer E.C."/>
            <person name="Curtis B.A."/>
            <person name="Jerlstrom-Hultqvist J."/>
            <person name="Kolisko M."/>
            <person name="Yi Z."/>
            <person name="Salas-Leiva J.S."/>
            <person name="Gallot-Lavallee L."/>
            <person name="Kops G.J.P.L."/>
            <person name="Archibald J.M."/>
            <person name="Simpson A.G.B."/>
            <person name="Roger A.J."/>
        </authorList>
    </citation>
    <scope>NUCLEOTIDE SEQUENCE</scope>
    <source>
        <strain evidence="4">BICM</strain>
    </source>
</reference>
<dbReference type="Pfam" id="PF04739">
    <property type="entry name" value="AMPKBI"/>
    <property type="match status" value="1"/>
</dbReference>
<feature type="region of interest" description="Disordered" evidence="2">
    <location>
        <begin position="1"/>
        <end position="33"/>
    </location>
</feature>
<sequence>MGNNNSAAPSRSDINNTPVASHGHTTAKESDKGQIVNIDWKHGGHSVYITGSFNRWRERIPMKHKDGVWSVGIRLPIGLHQYKYVVDNEWKYDHTKPTRSDPIGNVNNIIEIHETLDDPDAREYTQTLPVLGQGLFDNMGLVPDAQPKQLNTTPLNRQMKDDGRIHPDAASQQSAEVVGSRDPCLLPLPEHVVLTHLYRANTATTTQYGVTVRFRNKFVTTIVYNPSSGVLDERRRIEQECQYGGTMLRPGESLGQFYLREMRAAG</sequence>